<evidence type="ECO:0000313" key="5">
    <source>
        <dbReference type="Proteomes" id="UP000216361"/>
    </source>
</evidence>
<evidence type="ECO:0000259" key="3">
    <source>
        <dbReference type="PROSITE" id="PS01124"/>
    </source>
</evidence>
<proteinExistence type="predicted"/>
<dbReference type="Gene3D" id="1.10.10.60">
    <property type="entry name" value="Homeodomain-like"/>
    <property type="match status" value="1"/>
</dbReference>
<organism evidence="4 5">
    <name type="scientific">Elstera cyanobacteriorum</name>
    <dbReference type="NCBI Taxonomy" id="2022747"/>
    <lineage>
        <taxon>Bacteria</taxon>
        <taxon>Pseudomonadati</taxon>
        <taxon>Pseudomonadota</taxon>
        <taxon>Alphaproteobacteria</taxon>
        <taxon>Rhodospirillales</taxon>
        <taxon>Rhodospirillaceae</taxon>
        <taxon>Elstera</taxon>
    </lineage>
</organism>
<dbReference type="Proteomes" id="UP000216361">
    <property type="component" value="Unassembled WGS sequence"/>
</dbReference>
<evidence type="ECO:0000256" key="1">
    <source>
        <dbReference type="ARBA" id="ARBA00023015"/>
    </source>
</evidence>
<dbReference type="RefSeq" id="WP_094410662.1">
    <property type="nucleotide sequence ID" value="NZ_BMJZ01000002.1"/>
</dbReference>
<feature type="domain" description="HTH araC/xylS-type" evidence="3">
    <location>
        <begin position="194"/>
        <end position="292"/>
    </location>
</feature>
<protein>
    <submittedName>
        <fullName evidence="4">AraC family transcriptional regulator CmrA</fullName>
    </submittedName>
</protein>
<dbReference type="PANTHER" id="PTHR43436:SF1">
    <property type="entry name" value="TRANSCRIPTIONAL REGULATORY PROTEIN"/>
    <property type="match status" value="1"/>
</dbReference>
<evidence type="ECO:0000313" key="4">
    <source>
        <dbReference type="EMBL" id="OYQ17025.1"/>
    </source>
</evidence>
<dbReference type="PANTHER" id="PTHR43436">
    <property type="entry name" value="ARAC-FAMILY TRANSCRIPTIONAL REGULATOR"/>
    <property type="match status" value="1"/>
</dbReference>
<dbReference type="PROSITE" id="PS01124">
    <property type="entry name" value="HTH_ARAC_FAMILY_2"/>
    <property type="match status" value="1"/>
</dbReference>
<dbReference type="SUPFAM" id="SSF46689">
    <property type="entry name" value="Homeodomain-like"/>
    <property type="match status" value="2"/>
</dbReference>
<gene>
    <name evidence="4" type="ORF">CHR90_18880</name>
</gene>
<dbReference type="OrthoDB" id="9802263at2"/>
<dbReference type="Pfam" id="PF12833">
    <property type="entry name" value="HTH_18"/>
    <property type="match status" value="1"/>
</dbReference>
<dbReference type="InterPro" id="IPR009594">
    <property type="entry name" value="Tscrpt_reg_HTH_AraC_N"/>
</dbReference>
<reference evidence="4 5" key="1">
    <citation type="submission" date="2017-07" db="EMBL/GenBank/DDBJ databases">
        <title>Elstera cyanobacteriorum sp. nov., a novel bacterium isolated from cyanobacterial aggregates in a eutrophic lake.</title>
        <authorList>
            <person name="Cai H."/>
        </authorList>
    </citation>
    <scope>NUCLEOTIDE SEQUENCE [LARGE SCALE GENOMIC DNA]</scope>
    <source>
        <strain evidence="4 5">TH019</strain>
    </source>
</reference>
<keyword evidence="1" id="KW-0805">Transcription regulation</keyword>
<name>A0A255XKT2_9PROT</name>
<dbReference type="SMART" id="SM00342">
    <property type="entry name" value="HTH_ARAC"/>
    <property type="match status" value="1"/>
</dbReference>
<dbReference type="EMBL" id="NOXS01000035">
    <property type="protein sequence ID" value="OYQ17025.1"/>
    <property type="molecule type" value="Genomic_DNA"/>
</dbReference>
<dbReference type="Pfam" id="PF06719">
    <property type="entry name" value="AraC_N"/>
    <property type="match status" value="1"/>
</dbReference>
<sequence length="303" mass="33082">MPEAALTQGLIAATLRHMPEDGMAATALPNLTIFRAQGPTDSVPILHKPAVCLIVQGAKRVMLGTEVFLYDAATYFVVSVDLALSGQVIQATPDQPYLCLRFDLDLYGINDLLFGLDLGKAEGREAGPGAFLSPVTAPLQDAFLRLLGLLDRPADQPVLGPLIEREILYRLLTGPQGARLRQLARPGSRDARIGRAIGWIKANYRDTLRVAEVADAAGMSPSALHLYFKQMTQMSPLQYQKHIRLQEARRLILAEGMDAASAGFSVGYESPSQFSREYRRLFGAPPRRDTDRLRADPTAGATL</sequence>
<comment type="caution">
    <text evidence="4">The sequence shown here is derived from an EMBL/GenBank/DDBJ whole genome shotgun (WGS) entry which is preliminary data.</text>
</comment>
<dbReference type="InterPro" id="IPR018060">
    <property type="entry name" value="HTH_AraC"/>
</dbReference>
<evidence type="ECO:0000256" key="2">
    <source>
        <dbReference type="ARBA" id="ARBA00023163"/>
    </source>
</evidence>
<accession>A0A255XKT2</accession>
<dbReference type="GO" id="GO:0043565">
    <property type="term" value="F:sequence-specific DNA binding"/>
    <property type="evidence" value="ECO:0007669"/>
    <property type="project" value="InterPro"/>
</dbReference>
<keyword evidence="2" id="KW-0804">Transcription</keyword>
<dbReference type="InterPro" id="IPR009057">
    <property type="entry name" value="Homeodomain-like_sf"/>
</dbReference>
<dbReference type="AlphaFoldDB" id="A0A255XKT2"/>
<keyword evidence="5" id="KW-1185">Reference proteome</keyword>
<dbReference type="GO" id="GO:0003700">
    <property type="term" value="F:DNA-binding transcription factor activity"/>
    <property type="evidence" value="ECO:0007669"/>
    <property type="project" value="InterPro"/>
</dbReference>